<evidence type="ECO:0000256" key="5">
    <source>
        <dbReference type="ARBA" id="ARBA00012148"/>
    </source>
</evidence>
<sequence length="464" mass="50808">MGRSWRGRVFVALLGVAAASGLTMLTLILFGIVLDAGSSHTSLFVYQWPANKEKDTGVVSQALTCQMEDAYSSGQWILPEEEMLVGALDLGGASTQISFVPRGPILDQSTQVTFRLYGANYSVYTHSYLCFGRDQILRRLLAKLAQVSWCSKGRRSSPGVRVRHPCYHSGYQATLSLASSYDSPCVHTADSMNHTQNLTVEGLGNPGDCVAALRGLFNFSSCEGQEDCAFNGVYQPPVHGQFYAFSNFYYTFHFLNLTSRQPLNTVNDTIWKFCQKPWKLGFAEGLSETLKSLLMSGDWMDGGPTTAGGGAPRSLTHRLLEPKVEASYPEQEHWLPDHCASGLYILILLLEGYKFSEETWPNIQFQKQVTALRTSACLDRGENGTGPGQPPSSPQEPCVSQAGGTDIGWTLGFMLNLTGMIPAEALTQWRAQSYSIWTAGVVFAVLTLVAILGAAAVQLFWTQD</sequence>
<comment type="catalytic activity">
    <reaction evidence="19">
        <text>a ribonucleoside 5'-triphosphate + 2 H2O = a ribonucleoside 5'-phosphate + 2 phosphate + 2 H(+)</text>
        <dbReference type="Rhea" id="RHEA:36795"/>
        <dbReference type="ChEBI" id="CHEBI:15377"/>
        <dbReference type="ChEBI" id="CHEBI:15378"/>
        <dbReference type="ChEBI" id="CHEBI:43474"/>
        <dbReference type="ChEBI" id="CHEBI:58043"/>
        <dbReference type="ChEBI" id="CHEBI:61557"/>
        <dbReference type="EC" id="3.6.1.5"/>
    </reaction>
</comment>
<evidence type="ECO:0000256" key="18">
    <source>
        <dbReference type="ARBA" id="ARBA00039598"/>
    </source>
</evidence>
<comment type="similarity">
    <text evidence="4">Belongs to the GDA1/CD39 NTPase family.</text>
</comment>
<evidence type="ECO:0000313" key="23">
    <source>
        <dbReference type="Proteomes" id="UP001623349"/>
    </source>
</evidence>
<evidence type="ECO:0000256" key="12">
    <source>
        <dbReference type="ARBA" id="ARBA00022840"/>
    </source>
</evidence>
<comment type="cofactor">
    <cofactor evidence="2">
        <name>Mg(2+)</name>
        <dbReference type="ChEBI" id="CHEBI:18420"/>
    </cofactor>
</comment>
<comment type="caution">
    <text evidence="22">The sequence shown here is derived from an EMBL/GenBank/DDBJ whole genome shotgun (WGS) entry which is preliminary data.</text>
</comment>
<comment type="cofactor">
    <cofactor evidence="1">
        <name>Ca(2+)</name>
        <dbReference type="ChEBI" id="CHEBI:29108"/>
    </cofactor>
</comment>
<dbReference type="InterPro" id="IPR000407">
    <property type="entry name" value="GDA1_CD39_NTPase"/>
</dbReference>
<dbReference type="PANTHER" id="PTHR11782">
    <property type="entry name" value="ADENOSINE/GUANOSINE DIPHOSPHATASE"/>
    <property type="match status" value="1"/>
</dbReference>
<evidence type="ECO:0000256" key="9">
    <source>
        <dbReference type="ARBA" id="ARBA00022741"/>
    </source>
</evidence>
<comment type="subcellular location">
    <subcellularLocation>
        <location evidence="3">Cell membrane</location>
        <topology evidence="3">Multi-pass membrane protein</topology>
    </subcellularLocation>
</comment>
<dbReference type="Pfam" id="PF01150">
    <property type="entry name" value="GDA1_CD39"/>
    <property type="match status" value="2"/>
</dbReference>
<evidence type="ECO:0000256" key="19">
    <source>
        <dbReference type="ARBA" id="ARBA00049175"/>
    </source>
</evidence>
<evidence type="ECO:0000256" key="16">
    <source>
        <dbReference type="ARBA" id="ARBA00023157"/>
    </source>
</evidence>
<evidence type="ECO:0000256" key="11">
    <source>
        <dbReference type="ARBA" id="ARBA00022837"/>
    </source>
</evidence>
<protein>
    <recommendedName>
        <fullName evidence="18">Ectonucleoside triphosphate diphosphohydrolase 8</fullName>
        <ecNumber evidence="5">3.6.1.5</ecNumber>
    </recommendedName>
</protein>
<keyword evidence="9" id="KW-0547">Nucleotide-binding</keyword>
<accession>A0ABQ0EGF0</accession>
<dbReference type="EMBL" id="BAAFST010000002">
    <property type="protein sequence ID" value="GAB1286041.1"/>
    <property type="molecule type" value="Genomic_DNA"/>
</dbReference>
<evidence type="ECO:0000256" key="10">
    <source>
        <dbReference type="ARBA" id="ARBA00022801"/>
    </source>
</evidence>
<keyword evidence="7 21" id="KW-0812">Transmembrane</keyword>
<keyword evidence="16" id="KW-1015">Disulfide bond</keyword>
<feature type="transmembrane region" description="Helical" evidence="21">
    <location>
        <begin position="9"/>
        <end position="34"/>
    </location>
</feature>
<evidence type="ECO:0000256" key="17">
    <source>
        <dbReference type="ARBA" id="ARBA00023180"/>
    </source>
</evidence>
<keyword evidence="23" id="KW-1185">Reference proteome</keyword>
<evidence type="ECO:0000256" key="1">
    <source>
        <dbReference type="ARBA" id="ARBA00001913"/>
    </source>
</evidence>
<keyword evidence="12" id="KW-0067">ATP-binding</keyword>
<keyword evidence="11" id="KW-0106">Calcium</keyword>
<evidence type="ECO:0000256" key="7">
    <source>
        <dbReference type="ARBA" id="ARBA00022692"/>
    </source>
</evidence>
<evidence type="ECO:0000256" key="3">
    <source>
        <dbReference type="ARBA" id="ARBA00004651"/>
    </source>
</evidence>
<evidence type="ECO:0000256" key="4">
    <source>
        <dbReference type="ARBA" id="ARBA00009283"/>
    </source>
</evidence>
<feature type="transmembrane region" description="Helical" evidence="21">
    <location>
        <begin position="407"/>
        <end position="427"/>
    </location>
</feature>
<evidence type="ECO:0000256" key="2">
    <source>
        <dbReference type="ARBA" id="ARBA00001946"/>
    </source>
</evidence>
<feature type="transmembrane region" description="Helical" evidence="21">
    <location>
        <begin position="434"/>
        <end position="461"/>
    </location>
</feature>
<keyword evidence="10" id="KW-0378">Hydrolase</keyword>
<keyword evidence="17" id="KW-0325">Glycoprotein</keyword>
<evidence type="ECO:0000256" key="13">
    <source>
        <dbReference type="ARBA" id="ARBA00022842"/>
    </source>
</evidence>
<evidence type="ECO:0000256" key="15">
    <source>
        <dbReference type="ARBA" id="ARBA00023136"/>
    </source>
</evidence>
<reference evidence="22 23" key="1">
    <citation type="submission" date="2024-08" db="EMBL/GenBank/DDBJ databases">
        <title>The draft genome of Apodemus speciosus.</title>
        <authorList>
            <person name="Nabeshima K."/>
            <person name="Suzuki S."/>
            <person name="Onuma M."/>
        </authorList>
    </citation>
    <scope>NUCLEOTIDE SEQUENCE [LARGE SCALE GENOMIC DNA]</scope>
    <source>
        <strain evidence="22">IB14-021</strain>
    </source>
</reference>
<keyword evidence="14 21" id="KW-1133">Transmembrane helix</keyword>
<evidence type="ECO:0000256" key="14">
    <source>
        <dbReference type="ARBA" id="ARBA00022989"/>
    </source>
</evidence>
<dbReference type="EC" id="3.6.1.5" evidence="5"/>
<evidence type="ECO:0000256" key="20">
    <source>
        <dbReference type="SAM" id="MobiDB-lite"/>
    </source>
</evidence>
<keyword evidence="6" id="KW-1003">Cell membrane</keyword>
<dbReference type="PANTHER" id="PTHR11782:SF31">
    <property type="entry name" value="ECTONUCLEOSIDE TRIPHOSPHATE DIPHOSPHOHYDROLASE 8"/>
    <property type="match status" value="1"/>
</dbReference>
<evidence type="ECO:0000256" key="21">
    <source>
        <dbReference type="SAM" id="Phobius"/>
    </source>
</evidence>
<evidence type="ECO:0000256" key="8">
    <source>
        <dbReference type="ARBA" id="ARBA00022723"/>
    </source>
</evidence>
<name>A0ABQ0EGF0_APOSI</name>
<keyword evidence="13" id="KW-0460">Magnesium</keyword>
<keyword evidence="15 21" id="KW-0472">Membrane</keyword>
<gene>
    <name evidence="22" type="ORF">APTSU1_000127100</name>
</gene>
<dbReference type="Proteomes" id="UP001623349">
    <property type="component" value="Unassembled WGS sequence"/>
</dbReference>
<dbReference type="Gene3D" id="3.30.420.150">
    <property type="entry name" value="Exopolyphosphatase. Domain 2"/>
    <property type="match status" value="1"/>
</dbReference>
<keyword evidence="8" id="KW-0479">Metal-binding</keyword>
<evidence type="ECO:0000256" key="6">
    <source>
        <dbReference type="ARBA" id="ARBA00022475"/>
    </source>
</evidence>
<feature type="region of interest" description="Disordered" evidence="20">
    <location>
        <begin position="378"/>
        <end position="400"/>
    </location>
</feature>
<evidence type="ECO:0000313" key="22">
    <source>
        <dbReference type="EMBL" id="GAB1286041.1"/>
    </source>
</evidence>
<proteinExistence type="inferred from homology"/>
<organism evidence="22 23">
    <name type="scientific">Apodemus speciosus</name>
    <name type="common">Large Japanese field mouse</name>
    <dbReference type="NCBI Taxonomy" id="105296"/>
    <lineage>
        <taxon>Eukaryota</taxon>
        <taxon>Metazoa</taxon>
        <taxon>Chordata</taxon>
        <taxon>Craniata</taxon>
        <taxon>Vertebrata</taxon>
        <taxon>Euteleostomi</taxon>
        <taxon>Mammalia</taxon>
        <taxon>Eutheria</taxon>
        <taxon>Euarchontoglires</taxon>
        <taxon>Glires</taxon>
        <taxon>Rodentia</taxon>
        <taxon>Myomorpha</taxon>
        <taxon>Muroidea</taxon>
        <taxon>Muridae</taxon>
        <taxon>Murinae</taxon>
        <taxon>Apodemus</taxon>
    </lineage>
</organism>